<dbReference type="PANTHER" id="PTHR13266:SF1">
    <property type="entry name" value="PROTEASOME INHIBITOR PI31 SUBUNIT"/>
    <property type="match status" value="1"/>
</dbReference>
<evidence type="ECO:0000256" key="7">
    <source>
        <dbReference type="ARBA" id="ARBA00022824"/>
    </source>
</evidence>
<dbReference type="GO" id="GO:0043161">
    <property type="term" value="P:proteasome-mediated ubiquitin-dependent protein catabolic process"/>
    <property type="evidence" value="ECO:0007669"/>
    <property type="project" value="InterPro"/>
</dbReference>
<comment type="subcellular location">
    <subcellularLocation>
        <location evidence="2">Cytoplasm</location>
    </subcellularLocation>
    <subcellularLocation>
        <location evidence="1">Endoplasmic reticulum</location>
    </subcellularLocation>
</comment>
<feature type="region of interest" description="Disordered" evidence="11">
    <location>
        <begin position="328"/>
        <end position="411"/>
    </location>
</feature>
<dbReference type="AlphaFoldDB" id="A0A0L0HSX9"/>
<comment type="similarity">
    <text evidence="3">Belongs to the proteasome inhibitor PI31 family.</text>
</comment>
<keyword evidence="15" id="KW-1185">Reference proteome</keyword>
<evidence type="ECO:0000259" key="13">
    <source>
        <dbReference type="Pfam" id="PF11566"/>
    </source>
</evidence>
<dbReference type="RefSeq" id="XP_016612018.1">
    <property type="nucleotide sequence ID" value="XM_016749744.1"/>
</dbReference>
<keyword evidence="5" id="KW-0963">Cytoplasm</keyword>
<feature type="compositionally biased region" description="Polar residues" evidence="11">
    <location>
        <begin position="225"/>
        <end position="239"/>
    </location>
</feature>
<feature type="domain" description="PI31 proteasome regulator C-terminal" evidence="12">
    <location>
        <begin position="281"/>
        <end position="363"/>
    </location>
</feature>
<evidence type="ECO:0000256" key="11">
    <source>
        <dbReference type="SAM" id="MobiDB-lite"/>
    </source>
</evidence>
<comment type="function">
    <text evidence="10">Plays an important role in control of proteasome function. Inhibits the hydrolysis of protein and peptide substrates by the 20S proteasome. Also inhibits the activation of the proteasome by the proteasome regulatory proteins PA700 and PA28.</text>
</comment>
<dbReference type="GO" id="GO:0070628">
    <property type="term" value="F:proteasome binding"/>
    <property type="evidence" value="ECO:0007669"/>
    <property type="project" value="InterPro"/>
</dbReference>
<dbReference type="VEuPathDB" id="FungiDB:SPPG_01427"/>
<evidence type="ECO:0000256" key="1">
    <source>
        <dbReference type="ARBA" id="ARBA00004240"/>
    </source>
</evidence>
<dbReference type="InterPro" id="IPR021625">
    <property type="entry name" value="PI31_Prot_N"/>
</dbReference>
<keyword evidence="4" id="KW-0488">Methylation</keyword>
<evidence type="ECO:0000256" key="8">
    <source>
        <dbReference type="ARBA" id="ARBA00022942"/>
    </source>
</evidence>
<organism evidence="14 15">
    <name type="scientific">Spizellomyces punctatus (strain DAOM BR117)</name>
    <dbReference type="NCBI Taxonomy" id="645134"/>
    <lineage>
        <taxon>Eukaryota</taxon>
        <taxon>Fungi</taxon>
        <taxon>Fungi incertae sedis</taxon>
        <taxon>Chytridiomycota</taxon>
        <taxon>Chytridiomycota incertae sedis</taxon>
        <taxon>Chytridiomycetes</taxon>
        <taxon>Spizellomycetales</taxon>
        <taxon>Spizellomycetaceae</taxon>
        <taxon>Spizellomyces</taxon>
    </lineage>
</organism>
<dbReference type="GO" id="GO:0005783">
    <property type="term" value="C:endoplasmic reticulum"/>
    <property type="evidence" value="ECO:0007669"/>
    <property type="project" value="UniProtKB-SubCell"/>
</dbReference>
<evidence type="ECO:0000256" key="10">
    <source>
        <dbReference type="ARBA" id="ARBA00024805"/>
    </source>
</evidence>
<keyword evidence="7" id="KW-0256">Endoplasmic reticulum</keyword>
<evidence type="ECO:0000259" key="12">
    <source>
        <dbReference type="Pfam" id="PF08577"/>
    </source>
</evidence>
<dbReference type="eggNOG" id="KOG4761">
    <property type="taxonomic scope" value="Eukaryota"/>
</dbReference>
<sequence length="411" mass="43286">MSEAQASSSTNTSAAEPPQDPLHPDKLFSSLYHVLPRQASGTGAPQALLKTSADLTMSFFHAAMLNLGFRFLGLGESRVDNESQDLERTEAVQTPLPADWNAMGDMYSFRYKHAQSAFTFLLKGVKIGNRLVVHGMAIEDGKLHTLELELSTFISSDFKFPFNAPSNATSSTAGSSEQSSNVPDALRSAFASDEQLYEVIREFRIRIVQQLIPGLNKPGYEEWKPSQTSQAPTQETSGGRNPLRDNRHQPRPIHPGHADPFVGSGVGGSGPMYPPRGPYSVGDVDLDPLGVAPGLIPPSRFPGGYMGGGGMHPGGGMFVGPDHPMFTGGGGGVPRPGPYAGPDGSRLPPGAVPPGARFDPITPFGPAPGSGPRGPRGPFGPPGGGSGSGGFQSGEPDNDELPPPNFDTMFM</sequence>
<evidence type="ECO:0000313" key="15">
    <source>
        <dbReference type="Proteomes" id="UP000053201"/>
    </source>
</evidence>
<dbReference type="EMBL" id="KQ257451">
    <property type="protein sequence ID" value="KND03979.1"/>
    <property type="molecule type" value="Genomic_DNA"/>
</dbReference>
<feature type="compositionally biased region" description="Gly residues" evidence="11">
    <location>
        <begin position="382"/>
        <end position="392"/>
    </location>
</feature>
<protein>
    <submittedName>
        <fullName evidence="14">Uncharacterized protein</fullName>
    </submittedName>
</protein>
<feature type="region of interest" description="Disordered" evidence="11">
    <location>
        <begin position="218"/>
        <end position="261"/>
    </location>
</feature>
<feature type="compositionally biased region" description="Low complexity" evidence="11">
    <location>
        <begin position="1"/>
        <end position="16"/>
    </location>
</feature>
<dbReference type="STRING" id="645134.A0A0L0HSX9"/>
<dbReference type="GO" id="GO:0004866">
    <property type="term" value="F:endopeptidase inhibitor activity"/>
    <property type="evidence" value="ECO:0007669"/>
    <property type="project" value="InterPro"/>
</dbReference>
<keyword evidence="8" id="KW-0647">Proteasome</keyword>
<dbReference type="Pfam" id="PF11566">
    <property type="entry name" value="PI31_Prot_N"/>
    <property type="match status" value="1"/>
</dbReference>
<evidence type="ECO:0000256" key="9">
    <source>
        <dbReference type="ARBA" id="ARBA00022990"/>
    </source>
</evidence>
<dbReference type="InParanoid" id="A0A0L0HSX9"/>
<dbReference type="OrthoDB" id="68090at2759"/>
<accession>A0A0L0HSX9</accession>
<dbReference type="InterPro" id="IPR013886">
    <property type="entry name" value="PI31_Prot_C"/>
</dbReference>
<keyword evidence="6" id="KW-0597">Phosphoprotein</keyword>
<dbReference type="GeneID" id="27685087"/>
<dbReference type="Gene3D" id="3.40.1000.30">
    <property type="match status" value="1"/>
</dbReference>
<dbReference type="OMA" id="GHACMVA"/>
<feature type="region of interest" description="Disordered" evidence="11">
    <location>
        <begin position="1"/>
        <end position="22"/>
    </location>
</feature>
<dbReference type="PANTHER" id="PTHR13266">
    <property type="entry name" value="PROTEASOME INHIBITOR"/>
    <property type="match status" value="1"/>
</dbReference>
<evidence type="ECO:0000313" key="14">
    <source>
        <dbReference type="EMBL" id="KND03979.1"/>
    </source>
</evidence>
<evidence type="ECO:0000256" key="3">
    <source>
        <dbReference type="ARBA" id="ARBA00006405"/>
    </source>
</evidence>
<feature type="domain" description="PI31 proteasome regulator N-terminal" evidence="13">
    <location>
        <begin position="48"/>
        <end position="217"/>
    </location>
</feature>
<name>A0A0L0HSX9_SPIPD</name>
<evidence type="ECO:0000256" key="2">
    <source>
        <dbReference type="ARBA" id="ARBA00004496"/>
    </source>
</evidence>
<dbReference type="GO" id="GO:0000502">
    <property type="term" value="C:proteasome complex"/>
    <property type="evidence" value="ECO:0007669"/>
    <property type="project" value="UniProtKB-KW"/>
</dbReference>
<dbReference type="Proteomes" id="UP000053201">
    <property type="component" value="Unassembled WGS sequence"/>
</dbReference>
<reference evidence="14 15" key="1">
    <citation type="submission" date="2009-08" db="EMBL/GenBank/DDBJ databases">
        <title>The Genome Sequence of Spizellomyces punctatus strain DAOM BR117.</title>
        <authorList>
            <consortium name="The Broad Institute Genome Sequencing Platform"/>
            <person name="Russ C."/>
            <person name="Cuomo C."/>
            <person name="Shea T."/>
            <person name="Young S.K."/>
            <person name="Zeng Q."/>
            <person name="Koehrsen M."/>
            <person name="Haas B."/>
            <person name="Borodovsky M."/>
            <person name="Guigo R."/>
            <person name="Alvarado L."/>
            <person name="Berlin A."/>
            <person name="Bochicchio J."/>
            <person name="Borenstein D."/>
            <person name="Chapman S."/>
            <person name="Chen Z."/>
            <person name="Engels R."/>
            <person name="Freedman E."/>
            <person name="Gellesch M."/>
            <person name="Goldberg J."/>
            <person name="Griggs A."/>
            <person name="Gujja S."/>
            <person name="Heiman D."/>
            <person name="Hepburn T."/>
            <person name="Howarth C."/>
            <person name="Jen D."/>
            <person name="Larson L."/>
            <person name="Lewis B."/>
            <person name="Mehta T."/>
            <person name="Park D."/>
            <person name="Pearson M."/>
            <person name="Roberts A."/>
            <person name="Saif S."/>
            <person name="Shenoy N."/>
            <person name="Sisk P."/>
            <person name="Stolte C."/>
            <person name="Sykes S."/>
            <person name="Thomson T."/>
            <person name="Walk T."/>
            <person name="White J."/>
            <person name="Yandava C."/>
            <person name="Burger G."/>
            <person name="Gray M.W."/>
            <person name="Holland P.W.H."/>
            <person name="King N."/>
            <person name="Lang F.B.F."/>
            <person name="Roger A.J."/>
            <person name="Ruiz-Trillo I."/>
            <person name="Lander E."/>
            <person name="Nusbaum C."/>
        </authorList>
    </citation>
    <scope>NUCLEOTIDE SEQUENCE [LARGE SCALE GENOMIC DNA]</scope>
    <source>
        <strain evidence="14 15">DAOM BR117</strain>
    </source>
</reference>
<keyword evidence="9" id="KW-0007">Acetylation</keyword>
<evidence type="ECO:0000256" key="6">
    <source>
        <dbReference type="ARBA" id="ARBA00022553"/>
    </source>
</evidence>
<gene>
    <name evidence="14" type="ORF">SPPG_01427</name>
</gene>
<evidence type="ECO:0000256" key="5">
    <source>
        <dbReference type="ARBA" id="ARBA00022490"/>
    </source>
</evidence>
<proteinExistence type="inferred from homology"/>
<dbReference type="InterPro" id="IPR045128">
    <property type="entry name" value="PI31-like"/>
</dbReference>
<dbReference type="Pfam" id="PF08577">
    <property type="entry name" value="PI31_Prot_C"/>
    <property type="match status" value="1"/>
</dbReference>
<evidence type="ECO:0000256" key="4">
    <source>
        <dbReference type="ARBA" id="ARBA00022481"/>
    </source>
</evidence>